<keyword evidence="1" id="KW-0812">Transmembrane</keyword>
<evidence type="ECO:0000256" key="1">
    <source>
        <dbReference type="SAM" id="Phobius"/>
    </source>
</evidence>
<reference evidence="3" key="1">
    <citation type="submission" date="2025-08" db="UniProtKB">
        <authorList>
            <consortium name="RefSeq"/>
        </authorList>
    </citation>
    <scope>IDENTIFICATION</scope>
    <source>
        <tissue evidence="3">Total insect</tissue>
    </source>
</reference>
<keyword evidence="1" id="KW-1133">Transmembrane helix</keyword>
<dbReference type="AlphaFoldDB" id="A0A6P8Z925"/>
<accession>A0A6P8Z925</accession>
<feature type="transmembrane region" description="Helical" evidence="1">
    <location>
        <begin position="123"/>
        <end position="143"/>
    </location>
</feature>
<evidence type="ECO:0000313" key="3">
    <source>
        <dbReference type="RefSeq" id="XP_034243497.1"/>
    </source>
</evidence>
<feature type="transmembrane region" description="Helical" evidence="1">
    <location>
        <begin position="60"/>
        <end position="82"/>
    </location>
</feature>
<keyword evidence="1" id="KW-0472">Membrane</keyword>
<organism evidence="3">
    <name type="scientific">Thrips palmi</name>
    <name type="common">Melon thrips</name>
    <dbReference type="NCBI Taxonomy" id="161013"/>
    <lineage>
        <taxon>Eukaryota</taxon>
        <taxon>Metazoa</taxon>
        <taxon>Ecdysozoa</taxon>
        <taxon>Arthropoda</taxon>
        <taxon>Hexapoda</taxon>
        <taxon>Insecta</taxon>
        <taxon>Pterygota</taxon>
        <taxon>Neoptera</taxon>
        <taxon>Paraneoptera</taxon>
        <taxon>Thysanoptera</taxon>
        <taxon>Terebrantia</taxon>
        <taxon>Thripoidea</taxon>
        <taxon>Thripidae</taxon>
        <taxon>Thrips</taxon>
    </lineage>
</organism>
<feature type="transmembrane region" description="Helical" evidence="1">
    <location>
        <begin position="155"/>
        <end position="178"/>
    </location>
</feature>
<name>A0A6P8Z925_THRPL</name>
<dbReference type="Proteomes" id="UP000515158">
    <property type="component" value="Unplaced"/>
</dbReference>
<dbReference type="InParanoid" id="A0A6P8Z925"/>
<keyword evidence="2" id="KW-1185">Reference proteome</keyword>
<protein>
    <submittedName>
        <fullName evidence="3">Uncharacterized protein LOC117646565</fullName>
    </submittedName>
</protein>
<evidence type="ECO:0000313" key="2">
    <source>
        <dbReference type="Proteomes" id="UP000515158"/>
    </source>
</evidence>
<proteinExistence type="predicted"/>
<feature type="transmembrane region" description="Helical" evidence="1">
    <location>
        <begin position="36"/>
        <end position="54"/>
    </location>
</feature>
<dbReference type="KEGG" id="tpal:117646565"/>
<sequence length="227" mass="25249">MAPLEEFLLGWRREVAFETQPRAALRALWRIRRSKFLLVIGWVWVGRCLVETAMATNSDVLNIGLVQFAALHLAIFGVYVFAFRGSECANALGCLILVTRCLERKADPATQVVFRKMIRRQRWVSAFSLAAWVAHILASFQTVHSSQHISPLNAVLVPIGGIWYKAVNGVFVVFQLWLSVLGPLAYYRMLAMASALFGVASVLYRGMAIQCVTARGGSMQAQSKDSI</sequence>
<dbReference type="RefSeq" id="XP_034243497.1">
    <property type="nucleotide sequence ID" value="XM_034387606.1"/>
</dbReference>
<dbReference type="GeneID" id="117646565"/>
<gene>
    <name evidence="3" type="primary">LOC117646565</name>
</gene>
<feature type="transmembrane region" description="Helical" evidence="1">
    <location>
        <begin position="185"/>
        <end position="204"/>
    </location>
</feature>